<evidence type="ECO:0000313" key="2">
    <source>
        <dbReference type="Proteomes" id="UP000501726"/>
    </source>
</evidence>
<dbReference type="EMBL" id="AP021889">
    <property type="protein sequence ID" value="BBP44904.1"/>
    <property type="molecule type" value="Genomic_DNA"/>
</dbReference>
<name>A0A6F8PS93_9GAMM</name>
<organism evidence="1 2">
    <name type="scientific">Thiosulfatimonas sediminis</name>
    <dbReference type="NCBI Taxonomy" id="2675054"/>
    <lineage>
        <taxon>Bacteria</taxon>
        <taxon>Pseudomonadati</taxon>
        <taxon>Pseudomonadota</taxon>
        <taxon>Gammaproteobacteria</taxon>
        <taxon>Thiotrichales</taxon>
        <taxon>Piscirickettsiaceae</taxon>
        <taxon>Thiosulfatimonas</taxon>
    </lineage>
</organism>
<dbReference type="Proteomes" id="UP000501726">
    <property type="component" value="Chromosome"/>
</dbReference>
<reference evidence="2" key="1">
    <citation type="submission" date="2019-11" db="EMBL/GenBank/DDBJ databases">
        <title>Isolation and characterization of two novel species in the genus Thiomicrorhabdus.</title>
        <authorList>
            <person name="Mochizuki J."/>
            <person name="Kojima H."/>
            <person name="Fukui M."/>
        </authorList>
    </citation>
    <scope>NUCLEOTIDE SEQUENCE [LARGE SCALE GENOMIC DNA]</scope>
    <source>
        <strain evidence="2">aks77</strain>
    </source>
</reference>
<keyword evidence="2" id="KW-1185">Reference proteome</keyword>
<gene>
    <name evidence="1" type="ORF">THMIRHAS_02770</name>
</gene>
<dbReference type="KEGG" id="tse:THMIRHAS_02770"/>
<proteinExistence type="predicted"/>
<accession>A0A6F8PS93</accession>
<evidence type="ECO:0000313" key="1">
    <source>
        <dbReference type="EMBL" id="BBP44904.1"/>
    </source>
</evidence>
<dbReference type="RefSeq" id="WP_173269753.1">
    <property type="nucleotide sequence ID" value="NZ_AP021889.1"/>
</dbReference>
<dbReference type="AlphaFoldDB" id="A0A6F8PS93"/>
<protein>
    <submittedName>
        <fullName evidence="1">Uncharacterized protein</fullName>
    </submittedName>
</protein>
<sequence length="128" mass="15273">MFNSNTKPFQDILYIDLSVDKIPAIERNLKDYCHTLHVQKEFFEIMWTIIRKKPTIVFVHINTFDEKCRKIAEIMINRQAKLVFLVDKDSSTSIEELHNHCDDVLKIPTEFHQLNLLMNLYEMDLQFA</sequence>